<proteinExistence type="inferred from homology"/>
<comment type="similarity">
    <text evidence="1">Belongs to the ArsC family.</text>
</comment>
<name>A0A3P1VGF6_9STRE</name>
<dbReference type="STRING" id="1123309.GCA_000377005_01588"/>
<evidence type="ECO:0000313" key="2">
    <source>
        <dbReference type="EMBL" id="RRD32510.1"/>
    </source>
</evidence>
<accession>A0A3P1VGF6</accession>
<organism evidence="2 3">
    <name type="scientific">Streptococcus minor</name>
    <dbReference type="NCBI Taxonomy" id="229549"/>
    <lineage>
        <taxon>Bacteria</taxon>
        <taxon>Bacillati</taxon>
        <taxon>Bacillota</taxon>
        <taxon>Bacilli</taxon>
        <taxon>Lactobacillales</taxon>
        <taxon>Streptococcaceae</taxon>
        <taxon>Streptococcus</taxon>
    </lineage>
</organism>
<dbReference type="PANTHER" id="PTHR30041">
    <property type="entry name" value="ARSENATE REDUCTASE"/>
    <property type="match status" value="1"/>
</dbReference>
<dbReference type="PROSITE" id="PS51354">
    <property type="entry name" value="GLUTAREDOXIN_2"/>
    <property type="match status" value="1"/>
</dbReference>
<gene>
    <name evidence="2" type="ORF">EII38_01890</name>
</gene>
<evidence type="ECO:0000256" key="1">
    <source>
        <dbReference type="PROSITE-ProRule" id="PRU01282"/>
    </source>
</evidence>
<dbReference type="PANTHER" id="PTHR30041:SF4">
    <property type="entry name" value="ARSENATE REDUCTASE"/>
    <property type="match status" value="1"/>
</dbReference>
<comment type="caution">
    <text evidence="2">The sequence shown here is derived from an EMBL/GenBank/DDBJ whole genome shotgun (WGS) entry which is preliminary data.</text>
</comment>
<dbReference type="AlphaFoldDB" id="A0A3P1VGF6"/>
<dbReference type="Proteomes" id="UP000281771">
    <property type="component" value="Unassembled WGS sequence"/>
</dbReference>
<evidence type="ECO:0000313" key="3">
    <source>
        <dbReference type="Proteomes" id="UP000281771"/>
    </source>
</evidence>
<dbReference type="InterPro" id="IPR036249">
    <property type="entry name" value="Thioredoxin-like_sf"/>
</dbReference>
<keyword evidence="3" id="KW-1185">Reference proteome</keyword>
<sequence>MEKITVYINPACSKCQKLRVLLERQGIEVDWVDYLKTPLSAKDLQQLLNKMGIQPSAVIRLTLEEQAEQSEDQLLQMMVEKPILLNRPIVEQQHTAFLCRPLEIIKEKMPGYDWPEYL</sequence>
<dbReference type="Pfam" id="PF03960">
    <property type="entry name" value="ArsC"/>
    <property type="match status" value="1"/>
</dbReference>
<protein>
    <submittedName>
        <fullName evidence="2">ArsC family transcriptional regulator</fullName>
    </submittedName>
</protein>
<dbReference type="SUPFAM" id="SSF52833">
    <property type="entry name" value="Thioredoxin-like"/>
    <property type="match status" value="1"/>
</dbReference>
<dbReference type="PROSITE" id="PS51353">
    <property type="entry name" value="ARSC"/>
    <property type="match status" value="1"/>
</dbReference>
<dbReference type="Gene3D" id="3.40.30.10">
    <property type="entry name" value="Glutaredoxin"/>
    <property type="match status" value="1"/>
</dbReference>
<dbReference type="EMBL" id="RQZA01000001">
    <property type="protein sequence ID" value="RRD32510.1"/>
    <property type="molecule type" value="Genomic_DNA"/>
</dbReference>
<reference evidence="2 3" key="1">
    <citation type="submission" date="2018-11" db="EMBL/GenBank/DDBJ databases">
        <title>Genomes From Bacteria Associated with the Canine Oral Cavity: a Test Case for Automated Genome-Based Taxonomic Assignment.</title>
        <authorList>
            <person name="Coil D.A."/>
            <person name="Jospin G."/>
            <person name="Darling A.E."/>
            <person name="Wallis C."/>
            <person name="Davis I.J."/>
            <person name="Harris S."/>
            <person name="Eisen J.A."/>
            <person name="Holcombe L.J."/>
            <person name="O'Flynn C."/>
        </authorList>
    </citation>
    <scope>NUCLEOTIDE SEQUENCE [LARGE SCALE GENOMIC DNA]</scope>
    <source>
        <strain evidence="2 3">OH4621_COT-116</strain>
    </source>
</reference>
<dbReference type="InterPro" id="IPR006660">
    <property type="entry name" value="Arsenate_reductase-like"/>
</dbReference>
<dbReference type="RefSeq" id="WP_124775573.1">
    <property type="nucleotide sequence ID" value="NZ_RQZA01000001.1"/>
</dbReference>